<evidence type="ECO:0000313" key="2">
    <source>
        <dbReference type="Proteomes" id="UP000268372"/>
    </source>
</evidence>
<dbReference type="InterPro" id="IPR051675">
    <property type="entry name" value="Endo/Exo/Phosphatase_dom_1"/>
</dbReference>
<accession>A0A3P1AQJ1</accession>
<dbReference type="Pfam" id="PF12836">
    <property type="entry name" value="HHH_3"/>
    <property type="match status" value="2"/>
</dbReference>
<name>A0A3P1AQJ1_9FLAO</name>
<reference evidence="1 2" key="1">
    <citation type="submission" date="2018-11" db="EMBL/GenBank/DDBJ databases">
        <title>Flavobacterium sp. nov., YIM 102796 draft genome.</title>
        <authorList>
            <person name="Li G."/>
            <person name="Jiang Y."/>
        </authorList>
    </citation>
    <scope>NUCLEOTIDE SEQUENCE [LARGE SCALE GENOMIC DNA]</scope>
    <source>
        <strain evidence="1 2">YIM 102796</strain>
    </source>
</reference>
<dbReference type="OrthoDB" id="981124at2"/>
<dbReference type="EMBL" id="RQTJ01000037">
    <property type="protein sequence ID" value="RRA91174.1"/>
    <property type="molecule type" value="Genomic_DNA"/>
</dbReference>
<protein>
    <submittedName>
        <fullName evidence="1">Helix-hairpin-helix domain-containing protein</fullName>
    </submittedName>
</protein>
<dbReference type="AlphaFoldDB" id="A0A3P1AQJ1"/>
<dbReference type="Proteomes" id="UP000268372">
    <property type="component" value="Unassembled WGS sequence"/>
</dbReference>
<organism evidence="1 2">
    <name type="scientific">Paenimyroides viscosum</name>
    <dbReference type="NCBI Taxonomy" id="2488729"/>
    <lineage>
        <taxon>Bacteria</taxon>
        <taxon>Pseudomonadati</taxon>
        <taxon>Bacteroidota</taxon>
        <taxon>Flavobacteriia</taxon>
        <taxon>Flavobacteriales</taxon>
        <taxon>Flavobacteriaceae</taxon>
        <taxon>Paenimyroides</taxon>
    </lineage>
</organism>
<dbReference type="InterPro" id="IPR010994">
    <property type="entry name" value="RuvA_2-like"/>
</dbReference>
<comment type="caution">
    <text evidence="1">The sequence shown here is derived from an EMBL/GenBank/DDBJ whole genome shotgun (WGS) entry which is preliminary data.</text>
</comment>
<proteinExistence type="predicted"/>
<gene>
    <name evidence="1" type="ORF">EG242_12970</name>
</gene>
<dbReference type="Gene3D" id="1.10.150.280">
    <property type="entry name" value="AF1531-like domain"/>
    <property type="match status" value="2"/>
</dbReference>
<dbReference type="PANTHER" id="PTHR21180">
    <property type="entry name" value="ENDONUCLEASE/EXONUCLEASE/PHOSPHATASE FAMILY DOMAIN-CONTAINING PROTEIN 1"/>
    <property type="match status" value="1"/>
</dbReference>
<evidence type="ECO:0000313" key="1">
    <source>
        <dbReference type="EMBL" id="RRA91174.1"/>
    </source>
</evidence>
<dbReference type="PANTHER" id="PTHR21180:SF32">
    <property type="entry name" value="ENDONUCLEASE_EXONUCLEASE_PHOSPHATASE FAMILY DOMAIN-CONTAINING PROTEIN 1"/>
    <property type="match status" value="1"/>
</dbReference>
<dbReference type="SUPFAM" id="SSF47781">
    <property type="entry name" value="RuvA domain 2-like"/>
    <property type="match status" value="3"/>
</dbReference>
<sequence length="283" mass="32358">MKMQLPYFSNKQRRALVVFVVIIVLLQFVILIAKSRSFTNETANYKVDAATQLQIDSLKQLVLKKYEMQPFNPNFINDYKGFKLGMTTVEIDKLLKYRATGKYINSAAEFQQVTGVSTELLDKISPYFKFPEWTQNKKSNTYIENSAPVVLKNIDLNKATVEDLVAIKGIGDYYANAIINEREKLGGFVSIHQIDFIKGLRPEAVKILKQNTSIKVAATIIKVNVNTASKEDLAKIPYITSYLAREIVVYRSKQENPLKIEDLEKINNFPLDKLKIIKLYLAF</sequence>
<keyword evidence="2" id="KW-1185">Reference proteome</keyword>
<dbReference type="RefSeq" id="WP_124900290.1">
    <property type="nucleotide sequence ID" value="NZ_RQTJ01000037.1"/>
</dbReference>